<dbReference type="InterPro" id="IPR012337">
    <property type="entry name" value="RNaseH-like_sf"/>
</dbReference>
<dbReference type="FunFam" id="1.10.10.650:FF:000001">
    <property type="entry name" value="S1 RNA-binding domain 1"/>
    <property type="match status" value="1"/>
</dbReference>
<dbReference type="Pfam" id="PF12836">
    <property type="entry name" value="HHH_3"/>
    <property type="match status" value="1"/>
</dbReference>
<dbReference type="InterPro" id="IPR037027">
    <property type="entry name" value="YqgF/RNaseH-like_dom_sf"/>
</dbReference>
<dbReference type="SUPFAM" id="SSF158832">
    <property type="entry name" value="Tex N-terminal region-like"/>
    <property type="match status" value="1"/>
</dbReference>
<dbReference type="EMBL" id="CP019384">
    <property type="protein sequence ID" value="QAT17309.1"/>
    <property type="molecule type" value="Genomic_DNA"/>
</dbReference>
<dbReference type="InterPro" id="IPR023319">
    <property type="entry name" value="Tex-like_HTH_dom_sf"/>
</dbReference>
<dbReference type="InterPro" id="IPR050437">
    <property type="entry name" value="Ribos_protein_bS1-like"/>
</dbReference>
<dbReference type="Pfam" id="PF09371">
    <property type="entry name" value="Tex_N"/>
    <property type="match status" value="1"/>
</dbReference>
<dbReference type="AlphaFoldDB" id="A0A410P548"/>
<reference evidence="2 3" key="1">
    <citation type="submission" date="2017-01" db="EMBL/GenBank/DDBJ databases">
        <title>First insights into the biology of 'candidatus Vampirococcus archaeovorus'.</title>
        <authorList>
            <person name="Kizina J."/>
            <person name="Jordan S."/>
            <person name="Stueber K."/>
            <person name="Reinhardt R."/>
            <person name="Harder J."/>
        </authorList>
    </citation>
    <scope>NUCLEOTIDE SEQUENCE [LARGE SCALE GENOMIC DNA]</scope>
    <source>
        <strain evidence="2 3">LiM</strain>
    </source>
</reference>
<feature type="domain" description="S1 motif" evidence="1">
    <location>
        <begin position="647"/>
        <end position="716"/>
    </location>
</feature>
<dbReference type="SUPFAM" id="SSF53098">
    <property type="entry name" value="Ribonuclease H-like"/>
    <property type="match status" value="1"/>
</dbReference>
<dbReference type="InterPro" id="IPR018974">
    <property type="entry name" value="Tex-like_N"/>
</dbReference>
<dbReference type="SMART" id="SM00732">
    <property type="entry name" value="YqgFc"/>
    <property type="match status" value="1"/>
</dbReference>
<dbReference type="SMART" id="SM00316">
    <property type="entry name" value="S1"/>
    <property type="match status" value="1"/>
</dbReference>
<dbReference type="CDD" id="cd05685">
    <property type="entry name" value="S1_Tex"/>
    <property type="match status" value="1"/>
</dbReference>
<protein>
    <submittedName>
        <fullName evidence="2">RNA-binding transcriptional accessory protein</fullName>
    </submittedName>
</protein>
<dbReference type="Pfam" id="PF17674">
    <property type="entry name" value="HHH_9"/>
    <property type="match status" value="1"/>
</dbReference>
<dbReference type="PROSITE" id="PS50126">
    <property type="entry name" value="S1"/>
    <property type="match status" value="1"/>
</dbReference>
<dbReference type="GO" id="GO:0003729">
    <property type="term" value="F:mRNA binding"/>
    <property type="evidence" value="ECO:0007669"/>
    <property type="project" value="TreeGrafter"/>
</dbReference>
<proteinExistence type="predicted"/>
<gene>
    <name evidence="2" type="ORF">BU251_05975</name>
</gene>
<dbReference type="InterPro" id="IPR010994">
    <property type="entry name" value="RuvA_2-like"/>
</dbReference>
<dbReference type="InterPro" id="IPR055179">
    <property type="entry name" value="Tex-like_central_region"/>
</dbReference>
<dbReference type="GO" id="GO:0006139">
    <property type="term" value="P:nucleobase-containing compound metabolic process"/>
    <property type="evidence" value="ECO:0007669"/>
    <property type="project" value="InterPro"/>
</dbReference>
<organism evidence="2 3">
    <name type="scientific">Velamenicoccus archaeovorus</name>
    <dbReference type="NCBI Taxonomy" id="1930593"/>
    <lineage>
        <taxon>Bacteria</taxon>
        <taxon>Pseudomonadati</taxon>
        <taxon>Candidatus Omnitrophota</taxon>
        <taxon>Candidatus Velamenicoccus</taxon>
    </lineage>
</organism>
<dbReference type="InterPro" id="IPR006641">
    <property type="entry name" value="YqgF/RNaseH-like_dom"/>
</dbReference>
<dbReference type="Proteomes" id="UP000287243">
    <property type="component" value="Chromosome"/>
</dbReference>
<dbReference type="GO" id="GO:0005737">
    <property type="term" value="C:cytoplasm"/>
    <property type="evidence" value="ECO:0007669"/>
    <property type="project" value="UniProtKB-ARBA"/>
</dbReference>
<dbReference type="Pfam" id="PF22706">
    <property type="entry name" value="Tex_central_region"/>
    <property type="match status" value="1"/>
</dbReference>
<dbReference type="Pfam" id="PF00575">
    <property type="entry name" value="S1"/>
    <property type="match status" value="1"/>
</dbReference>
<dbReference type="InterPro" id="IPR032639">
    <property type="entry name" value="Tex_YqgF"/>
</dbReference>
<dbReference type="FunFam" id="3.30.420.140:FF:000001">
    <property type="entry name" value="RNA-binding transcriptional accessory protein"/>
    <property type="match status" value="1"/>
</dbReference>
<dbReference type="SUPFAM" id="SSF47781">
    <property type="entry name" value="RuvA domain 2-like"/>
    <property type="match status" value="2"/>
</dbReference>
<dbReference type="FunFam" id="2.40.50.140:FF:000051">
    <property type="entry name" value="RNA-binding transcriptional accessory protein"/>
    <property type="match status" value="1"/>
</dbReference>
<dbReference type="Gene3D" id="3.30.420.140">
    <property type="entry name" value="YqgF/RNase H-like domain"/>
    <property type="match status" value="1"/>
</dbReference>
<dbReference type="InterPro" id="IPR003029">
    <property type="entry name" value="S1_domain"/>
</dbReference>
<dbReference type="PANTHER" id="PTHR10724:SF10">
    <property type="entry name" value="S1 RNA-BINDING DOMAIN-CONTAINING PROTEIN 1"/>
    <property type="match status" value="1"/>
</dbReference>
<evidence type="ECO:0000259" key="1">
    <source>
        <dbReference type="PROSITE" id="PS50126"/>
    </source>
</evidence>
<name>A0A410P548_VELA1</name>
<dbReference type="Gene3D" id="1.10.10.650">
    <property type="entry name" value="RuvA domain 2-like"/>
    <property type="match status" value="1"/>
</dbReference>
<sequence length="723" mass="80847">MLDIPRILEKEFKLTTEHTRNILKLFHEKATVPFIARYRKDQTGNCDEVVLRAFAERFSYLVALEERKGTVLKTIAELNKLTPELKEKIEQCLSSVELEDLYLPFKPKRRTRATVAREKGLQALADEIRMLTDPEADLPAMAVRYICAEKGVLNAEEALAGASDIIAEEVSERPEHRDFVRKFFSENGRFHSRPRVGFEGKKTKFEMYYNFEASVKSISSHNLLAIMRGETEEVLAMQLVVDKTPILNELWNKEVRLPPGAVADFLKNACDDAYERLMRASLSADVRVACKEAADDVAIHIFEKNLRELLLSPPAGMRPVLAVDPGFVTGCKVAALDKTGKFKEYQTIFPNAPQHEKEKAGRTVVEMCQKHDIELIAVGNGTAGRETEAFVREALEAHKGDLKPVPVCVVVNESGASVYSASPVAAEEFPEQDVTVRGAISIGRRLQDPLAELVKIDPKSIGVGQYQHDVDQKKLKQKLEDVVESCVNYVGVELNLASKELLSRVSGINARAARDIVAYRQARGSFKSRQELMQVSNFGEKTFEQAAGFLRIRGAQNPLDTTAIHPESYLIVEKMCADLKMTVDDCIRHPERLSGLRVSDYTGGMAGDITVKDIIAELKKPARDPRATFVYATFKDAVREIKDLKTGMKLEGVVTNVTRFGAFVDIGVHQDGLVHISQLSDRYVREPSDIVHVGQVVRVTVLETDPELKRISLSMKTKPELKK</sequence>
<dbReference type="Gene3D" id="1.10.150.310">
    <property type="entry name" value="Tex RuvX-like domain-like"/>
    <property type="match status" value="1"/>
</dbReference>
<dbReference type="InterPro" id="IPR012340">
    <property type="entry name" value="NA-bd_OB-fold"/>
</dbReference>
<dbReference type="RefSeq" id="WP_128700123.1">
    <property type="nucleotide sequence ID" value="NZ_CP019384.1"/>
</dbReference>
<dbReference type="InterPro" id="IPR041692">
    <property type="entry name" value="HHH_9"/>
</dbReference>
<dbReference type="KEGG" id="vai:BU251_05975"/>
<dbReference type="OrthoDB" id="9804714at2"/>
<keyword evidence="3" id="KW-1185">Reference proteome</keyword>
<evidence type="ECO:0000313" key="3">
    <source>
        <dbReference type="Proteomes" id="UP000287243"/>
    </source>
</evidence>
<dbReference type="GO" id="GO:0006412">
    <property type="term" value="P:translation"/>
    <property type="evidence" value="ECO:0007669"/>
    <property type="project" value="TreeGrafter"/>
</dbReference>
<dbReference type="GO" id="GO:0003735">
    <property type="term" value="F:structural constituent of ribosome"/>
    <property type="evidence" value="ECO:0007669"/>
    <property type="project" value="TreeGrafter"/>
</dbReference>
<dbReference type="PANTHER" id="PTHR10724">
    <property type="entry name" value="30S RIBOSOMAL PROTEIN S1"/>
    <property type="match status" value="1"/>
</dbReference>
<accession>A0A410P548</accession>
<dbReference type="Gene3D" id="2.40.50.140">
    <property type="entry name" value="Nucleic acid-binding proteins"/>
    <property type="match status" value="1"/>
</dbReference>
<dbReference type="InterPro" id="IPR023323">
    <property type="entry name" value="Tex-like_dom_sf"/>
</dbReference>
<dbReference type="Gene3D" id="1.10.3500.10">
    <property type="entry name" value="Tex N-terminal region-like"/>
    <property type="match status" value="1"/>
</dbReference>
<evidence type="ECO:0000313" key="2">
    <source>
        <dbReference type="EMBL" id="QAT17309.1"/>
    </source>
</evidence>
<dbReference type="InterPro" id="IPR044146">
    <property type="entry name" value="S1_Tex"/>
</dbReference>
<dbReference type="Pfam" id="PF16921">
    <property type="entry name" value="Tex_YqgF"/>
    <property type="match status" value="1"/>
</dbReference>
<dbReference type="SUPFAM" id="SSF50249">
    <property type="entry name" value="Nucleic acid-binding proteins"/>
    <property type="match status" value="1"/>
</dbReference>